<dbReference type="PANTHER" id="PTHR24148">
    <property type="entry name" value="ANKYRIN REPEAT DOMAIN-CONTAINING PROTEIN 39 HOMOLOG-RELATED"/>
    <property type="match status" value="1"/>
</dbReference>
<reference evidence="2" key="1">
    <citation type="journal article" date="2023" name="Mol. Phylogenet. Evol.">
        <title>Genome-scale phylogeny and comparative genomics of the fungal order Sordariales.</title>
        <authorList>
            <person name="Hensen N."/>
            <person name="Bonometti L."/>
            <person name="Westerberg I."/>
            <person name="Brannstrom I.O."/>
            <person name="Guillou S."/>
            <person name="Cros-Aarteil S."/>
            <person name="Calhoun S."/>
            <person name="Haridas S."/>
            <person name="Kuo A."/>
            <person name="Mondo S."/>
            <person name="Pangilinan J."/>
            <person name="Riley R."/>
            <person name="LaButti K."/>
            <person name="Andreopoulos B."/>
            <person name="Lipzen A."/>
            <person name="Chen C."/>
            <person name="Yan M."/>
            <person name="Daum C."/>
            <person name="Ng V."/>
            <person name="Clum A."/>
            <person name="Steindorff A."/>
            <person name="Ohm R.A."/>
            <person name="Martin F."/>
            <person name="Silar P."/>
            <person name="Natvig D.O."/>
            <person name="Lalanne C."/>
            <person name="Gautier V."/>
            <person name="Ament-Velasquez S.L."/>
            <person name="Kruys A."/>
            <person name="Hutchinson M.I."/>
            <person name="Powell A.J."/>
            <person name="Barry K."/>
            <person name="Miller A.N."/>
            <person name="Grigoriev I.V."/>
            <person name="Debuchy R."/>
            <person name="Gladieux P."/>
            <person name="Hiltunen Thoren M."/>
            <person name="Johannesson H."/>
        </authorList>
    </citation>
    <scope>NUCLEOTIDE SEQUENCE</scope>
    <source>
        <strain evidence="2">PSN293</strain>
    </source>
</reference>
<protein>
    <submittedName>
        <fullName evidence="2">Heterokaryon incompatibility protein-domain-containing protein</fullName>
    </submittedName>
</protein>
<sequence>MDTPRSDTHTPAPYSYQPLQAGHFRFIELLPDPNIESSRYSPPLVPEHRPKYEALSYAWGVDTTVLPIIVDSGPGQPGTSLWIRPNLVVALRHLRTSRTARTLWIDAICINQDDGIEKATQITKMGSIYSLAYRVVIWLGPKEDDSDVALSVLKEVGSQVKCPSEAAFLPSPNATRPNLCRPGTPLSLDQNARDAIESLIRHPWFRRL</sequence>
<evidence type="ECO:0000313" key="3">
    <source>
        <dbReference type="Proteomes" id="UP001301769"/>
    </source>
</evidence>
<organism evidence="2 3">
    <name type="scientific">Rhypophila decipiens</name>
    <dbReference type="NCBI Taxonomy" id="261697"/>
    <lineage>
        <taxon>Eukaryota</taxon>
        <taxon>Fungi</taxon>
        <taxon>Dikarya</taxon>
        <taxon>Ascomycota</taxon>
        <taxon>Pezizomycotina</taxon>
        <taxon>Sordariomycetes</taxon>
        <taxon>Sordariomycetidae</taxon>
        <taxon>Sordariales</taxon>
        <taxon>Naviculisporaceae</taxon>
        <taxon>Rhypophila</taxon>
    </lineage>
</organism>
<dbReference type="EMBL" id="MU858156">
    <property type="protein sequence ID" value="KAK4211139.1"/>
    <property type="molecule type" value="Genomic_DNA"/>
</dbReference>
<accession>A0AAN6Y297</accession>
<reference evidence="2" key="2">
    <citation type="submission" date="2023-05" db="EMBL/GenBank/DDBJ databases">
        <authorList>
            <consortium name="Lawrence Berkeley National Laboratory"/>
            <person name="Steindorff A."/>
            <person name="Hensen N."/>
            <person name="Bonometti L."/>
            <person name="Westerberg I."/>
            <person name="Brannstrom I.O."/>
            <person name="Guillou S."/>
            <person name="Cros-Aarteil S."/>
            <person name="Calhoun S."/>
            <person name="Haridas S."/>
            <person name="Kuo A."/>
            <person name="Mondo S."/>
            <person name="Pangilinan J."/>
            <person name="Riley R."/>
            <person name="Labutti K."/>
            <person name="Andreopoulos B."/>
            <person name="Lipzen A."/>
            <person name="Chen C."/>
            <person name="Yanf M."/>
            <person name="Daum C."/>
            <person name="Ng V."/>
            <person name="Clum A."/>
            <person name="Ohm R."/>
            <person name="Martin F."/>
            <person name="Silar P."/>
            <person name="Natvig D."/>
            <person name="Lalanne C."/>
            <person name="Gautier V."/>
            <person name="Ament-Velasquez S.L."/>
            <person name="Kruys A."/>
            <person name="Hutchinson M.I."/>
            <person name="Powell A.J."/>
            <person name="Barry K."/>
            <person name="Miller A.N."/>
            <person name="Grigoriev I.V."/>
            <person name="Debuchy R."/>
            <person name="Gladieux P."/>
            <person name="Thoren M.H."/>
            <person name="Johannesson H."/>
        </authorList>
    </citation>
    <scope>NUCLEOTIDE SEQUENCE</scope>
    <source>
        <strain evidence="2">PSN293</strain>
    </source>
</reference>
<dbReference type="Pfam" id="PF06985">
    <property type="entry name" value="HET"/>
    <property type="match status" value="1"/>
</dbReference>
<evidence type="ECO:0000259" key="1">
    <source>
        <dbReference type="Pfam" id="PF06985"/>
    </source>
</evidence>
<feature type="domain" description="Heterokaryon incompatibility" evidence="1">
    <location>
        <begin position="52"/>
        <end position="207"/>
    </location>
</feature>
<dbReference type="Proteomes" id="UP001301769">
    <property type="component" value="Unassembled WGS sequence"/>
</dbReference>
<evidence type="ECO:0000313" key="2">
    <source>
        <dbReference type="EMBL" id="KAK4211139.1"/>
    </source>
</evidence>
<comment type="caution">
    <text evidence="2">The sequence shown here is derived from an EMBL/GenBank/DDBJ whole genome shotgun (WGS) entry which is preliminary data.</text>
</comment>
<gene>
    <name evidence="2" type="ORF">QBC37DRAFT_442280</name>
</gene>
<dbReference type="InterPro" id="IPR010730">
    <property type="entry name" value="HET"/>
</dbReference>
<keyword evidence="3" id="KW-1185">Reference proteome</keyword>
<proteinExistence type="predicted"/>
<dbReference type="InterPro" id="IPR052895">
    <property type="entry name" value="HetReg/Transcr_Mod"/>
</dbReference>
<dbReference type="PANTHER" id="PTHR24148:SF73">
    <property type="entry name" value="HET DOMAIN PROTEIN (AFU_ORTHOLOGUE AFUA_8G01020)"/>
    <property type="match status" value="1"/>
</dbReference>
<name>A0AAN6Y297_9PEZI</name>
<dbReference type="AlphaFoldDB" id="A0AAN6Y297"/>